<accession>A0A392MN11</accession>
<dbReference type="EMBL" id="LXQA010012700">
    <property type="protein sequence ID" value="MCH87674.1"/>
    <property type="molecule type" value="Genomic_DNA"/>
</dbReference>
<sequence length="60" mass="7204">MREDQFDGRANRDPWDHLSRFLETCQIQKVPRLYHRRSEEATLVCFFTNWTHKGLIALVA</sequence>
<name>A0A392MN11_9FABA</name>
<keyword evidence="2" id="KW-1185">Reference proteome</keyword>
<gene>
    <name evidence="1" type="ORF">A2U01_0008551</name>
</gene>
<evidence type="ECO:0000313" key="2">
    <source>
        <dbReference type="Proteomes" id="UP000265520"/>
    </source>
</evidence>
<reference evidence="1 2" key="1">
    <citation type="journal article" date="2018" name="Front. Plant Sci.">
        <title>Red Clover (Trifolium pratense) and Zigzag Clover (T. medium) - A Picture of Genomic Similarities and Differences.</title>
        <authorList>
            <person name="Dluhosova J."/>
            <person name="Istvanek J."/>
            <person name="Nedelnik J."/>
            <person name="Repkova J."/>
        </authorList>
    </citation>
    <scope>NUCLEOTIDE SEQUENCE [LARGE SCALE GENOMIC DNA]</scope>
    <source>
        <strain evidence="2">cv. 10/8</strain>
        <tissue evidence="1">Leaf</tissue>
    </source>
</reference>
<evidence type="ECO:0000313" key="1">
    <source>
        <dbReference type="EMBL" id="MCH87674.1"/>
    </source>
</evidence>
<comment type="caution">
    <text evidence="1">The sequence shown here is derived from an EMBL/GenBank/DDBJ whole genome shotgun (WGS) entry which is preliminary data.</text>
</comment>
<dbReference type="AlphaFoldDB" id="A0A392MN11"/>
<dbReference type="Proteomes" id="UP000265520">
    <property type="component" value="Unassembled WGS sequence"/>
</dbReference>
<proteinExistence type="predicted"/>
<organism evidence="1 2">
    <name type="scientific">Trifolium medium</name>
    <dbReference type="NCBI Taxonomy" id="97028"/>
    <lineage>
        <taxon>Eukaryota</taxon>
        <taxon>Viridiplantae</taxon>
        <taxon>Streptophyta</taxon>
        <taxon>Embryophyta</taxon>
        <taxon>Tracheophyta</taxon>
        <taxon>Spermatophyta</taxon>
        <taxon>Magnoliopsida</taxon>
        <taxon>eudicotyledons</taxon>
        <taxon>Gunneridae</taxon>
        <taxon>Pentapetalae</taxon>
        <taxon>rosids</taxon>
        <taxon>fabids</taxon>
        <taxon>Fabales</taxon>
        <taxon>Fabaceae</taxon>
        <taxon>Papilionoideae</taxon>
        <taxon>50 kb inversion clade</taxon>
        <taxon>NPAAA clade</taxon>
        <taxon>Hologalegina</taxon>
        <taxon>IRL clade</taxon>
        <taxon>Trifolieae</taxon>
        <taxon>Trifolium</taxon>
    </lineage>
</organism>
<protein>
    <submittedName>
        <fullName evidence="1">Uncharacterized protein</fullName>
    </submittedName>
</protein>